<reference evidence="1 2" key="1">
    <citation type="submission" date="2021-03" db="EMBL/GenBank/DDBJ databases">
        <title>Antimicrobial resistance genes in bacteria isolated from Japanese honey, and their potential for conferring macrolide and lincosamide resistance in the American foulbrood pathogen Paenibacillus larvae.</title>
        <authorList>
            <person name="Okamoto M."/>
            <person name="Kumagai M."/>
            <person name="Kanamori H."/>
            <person name="Takamatsu D."/>
        </authorList>
    </citation>
    <scope>NUCLEOTIDE SEQUENCE [LARGE SCALE GENOMIC DNA]</scope>
    <source>
        <strain evidence="1 2">J34TS1</strain>
    </source>
</reference>
<evidence type="ECO:0000313" key="1">
    <source>
        <dbReference type="EMBL" id="GIO46135.1"/>
    </source>
</evidence>
<dbReference type="InterPro" id="IPR016185">
    <property type="entry name" value="PreATP-grasp_dom_sf"/>
</dbReference>
<keyword evidence="2" id="KW-1185">Reference proteome</keyword>
<dbReference type="SUPFAM" id="SSF52440">
    <property type="entry name" value="PreATP-grasp domain"/>
    <property type="match status" value="1"/>
</dbReference>
<dbReference type="RefSeq" id="WP_194232145.1">
    <property type="nucleotide sequence ID" value="NZ_AP025343.1"/>
</dbReference>
<comment type="caution">
    <text evidence="1">The sequence shown here is derived from an EMBL/GenBank/DDBJ whole genome shotgun (WGS) entry which is preliminary data.</text>
</comment>
<evidence type="ECO:0000313" key="2">
    <source>
        <dbReference type="Proteomes" id="UP000682811"/>
    </source>
</evidence>
<dbReference type="Proteomes" id="UP000682811">
    <property type="component" value="Unassembled WGS sequence"/>
</dbReference>
<accession>A0A920CP98</accession>
<name>A0A920CP98_9BACL</name>
<gene>
    <name evidence="1" type="ORF">J34TS1_09000</name>
</gene>
<dbReference type="AlphaFoldDB" id="A0A920CP98"/>
<sequence length="69" mass="7613">MVWGAPFSAHTMKMPLPGSGEAGNNIIRDAQRAGVKTIAVDRYADLQKAWNTARQAASLLKVEEYDHEQ</sequence>
<organism evidence="1 2">
    <name type="scientific">Paenibacillus azoreducens</name>
    <dbReference type="NCBI Taxonomy" id="116718"/>
    <lineage>
        <taxon>Bacteria</taxon>
        <taxon>Bacillati</taxon>
        <taxon>Bacillota</taxon>
        <taxon>Bacilli</taxon>
        <taxon>Bacillales</taxon>
        <taxon>Paenibacillaceae</taxon>
        <taxon>Paenibacillus</taxon>
    </lineage>
</organism>
<dbReference type="EMBL" id="BORT01000003">
    <property type="protein sequence ID" value="GIO46135.1"/>
    <property type="molecule type" value="Genomic_DNA"/>
</dbReference>
<protein>
    <submittedName>
        <fullName evidence="1">Uncharacterized protein</fullName>
    </submittedName>
</protein>
<proteinExistence type="predicted"/>
<dbReference type="Gene3D" id="3.40.50.20">
    <property type="match status" value="1"/>
</dbReference>